<accession>A0A392UC05</accession>
<proteinExistence type="predicted"/>
<name>A0A392UC05_9FABA</name>
<evidence type="ECO:0000313" key="2">
    <source>
        <dbReference type="Proteomes" id="UP000265520"/>
    </source>
</evidence>
<reference evidence="1 2" key="1">
    <citation type="journal article" date="2018" name="Front. Plant Sci.">
        <title>Red Clover (Trifolium pratense) and Zigzag Clover (T. medium) - A Picture of Genomic Similarities and Differences.</title>
        <authorList>
            <person name="Dluhosova J."/>
            <person name="Istvanek J."/>
            <person name="Nedelnik J."/>
            <person name="Repkova J."/>
        </authorList>
    </citation>
    <scope>NUCLEOTIDE SEQUENCE [LARGE SCALE GENOMIC DNA]</scope>
    <source>
        <strain evidence="2">cv. 10/8</strain>
        <tissue evidence="1">Leaf</tissue>
    </source>
</reference>
<feature type="non-terminal residue" evidence="1">
    <location>
        <position position="39"/>
    </location>
</feature>
<dbReference type="AlphaFoldDB" id="A0A392UC05"/>
<keyword evidence="2" id="KW-1185">Reference proteome</keyword>
<evidence type="ECO:0000313" key="1">
    <source>
        <dbReference type="EMBL" id="MCI71053.1"/>
    </source>
</evidence>
<dbReference type="Proteomes" id="UP000265520">
    <property type="component" value="Unassembled WGS sequence"/>
</dbReference>
<dbReference type="EMBL" id="LXQA010788624">
    <property type="protein sequence ID" value="MCI71053.1"/>
    <property type="molecule type" value="Genomic_DNA"/>
</dbReference>
<protein>
    <submittedName>
        <fullName evidence="1">Uncharacterized protein</fullName>
    </submittedName>
</protein>
<comment type="caution">
    <text evidence="1">The sequence shown here is derived from an EMBL/GenBank/DDBJ whole genome shotgun (WGS) entry which is preliminary data.</text>
</comment>
<organism evidence="1 2">
    <name type="scientific">Trifolium medium</name>
    <dbReference type="NCBI Taxonomy" id="97028"/>
    <lineage>
        <taxon>Eukaryota</taxon>
        <taxon>Viridiplantae</taxon>
        <taxon>Streptophyta</taxon>
        <taxon>Embryophyta</taxon>
        <taxon>Tracheophyta</taxon>
        <taxon>Spermatophyta</taxon>
        <taxon>Magnoliopsida</taxon>
        <taxon>eudicotyledons</taxon>
        <taxon>Gunneridae</taxon>
        <taxon>Pentapetalae</taxon>
        <taxon>rosids</taxon>
        <taxon>fabids</taxon>
        <taxon>Fabales</taxon>
        <taxon>Fabaceae</taxon>
        <taxon>Papilionoideae</taxon>
        <taxon>50 kb inversion clade</taxon>
        <taxon>NPAAA clade</taxon>
        <taxon>Hologalegina</taxon>
        <taxon>IRL clade</taxon>
        <taxon>Trifolieae</taxon>
        <taxon>Trifolium</taxon>
    </lineage>
</organism>
<sequence length="39" mass="4353">MLLSSSQVAYSPARPPQTTFTDEISLFLSFFASRPSMLK</sequence>